<dbReference type="Pfam" id="PF25601">
    <property type="entry name" value="AAA_lid_14"/>
    <property type="match status" value="1"/>
</dbReference>
<dbReference type="EMBL" id="JASJOU010000009">
    <property type="protein sequence ID" value="MDJ1503724.1"/>
    <property type="molecule type" value="Genomic_DNA"/>
</dbReference>
<dbReference type="CDD" id="cd00009">
    <property type="entry name" value="AAA"/>
    <property type="match status" value="1"/>
</dbReference>
<dbReference type="InterPro" id="IPR025944">
    <property type="entry name" value="Sigma_54_int_dom_CS"/>
</dbReference>
<evidence type="ECO:0000256" key="3">
    <source>
        <dbReference type="ARBA" id="ARBA00023015"/>
    </source>
</evidence>
<keyword evidence="1" id="KW-0547">Nucleotide-binding</keyword>
<reference evidence="6" key="1">
    <citation type="submission" date="2023-05" db="EMBL/GenBank/DDBJ databases">
        <authorList>
            <person name="Zhang X."/>
        </authorList>
    </citation>
    <scope>NUCLEOTIDE SEQUENCE</scope>
    <source>
        <strain evidence="6">BD1B2-1</strain>
    </source>
</reference>
<dbReference type="Proteomes" id="UP001232063">
    <property type="component" value="Unassembled WGS sequence"/>
</dbReference>
<organism evidence="6 7">
    <name type="scientific">Xanthocytophaga agilis</name>
    <dbReference type="NCBI Taxonomy" id="3048010"/>
    <lineage>
        <taxon>Bacteria</taxon>
        <taxon>Pseudomonadati</taxon>
        <taxon>Bacteroidota</taxon>
        <taxon>Cytophagia</taxon>
        <taxon>Cytophagales</taxon>
        <taxon>Rhodocytophagaceae</taxon>
        <taxon>Xanthocytophaga</taxon>
    </lineage>
</organism>
<dbReference type="Gene3D" id="3.40.50.300">
    <property type="entry name" value="P-loop containing nucleotide triphosphate hydrolases"/>
    <property type="match status" value="1"/>
</dbReference>
<evidence type="ECO:0000313" key="6">
    <source>
        <dbReference type="EMBL" id="MDJ1503724.1"/>
    </source>
</evidence>
<dbReference type="SMART" id="SM00382">
    <property type="entry name" value="AAA"/>
    <property type="match status" value="1"/>
</dbReference>
<dbReference type="InterPro" id="IPR002078">
    <property type="entry name" value="Sigma_54_int"/>
</dbReference>
<evidence type="ECO:0000256" key="4">
    <source>
        <dbReference type="ARBA" id="ARBA00023163"/>
    </source>
</evidence>
<keyword evidence="3" id="KW-0805">Transcription regulation</keyword>
<dbReference type="InterPro" id="IPR003593">
    <property type="entry name" value="AAA+_ATPase"/>
</dbReference>
<proteinExistence type="predicted"/>
<accession>A0AAE3R936</accession>
<dbReference type="InterPro" id="IPR025662">
    <property type="entry name" value="Sigma_54_int_dom_ATP-bd_1"/>
</dbReference>
<feature type="domain" description="Sigma-54 factor interaction" evidence="5">
    <location>
        <begin position="400"/>
        <end position="629"/>
    </location>
</feature>
<dbReference type="GO" id="GO:0006355">
    <property type="term" value="P:regulation of DNA-templated transcription"/>
    <property type="evidence" value="ECO:0007669"/>
    <property type="project" value="InterPro"/>
</dbReference>
<evidence type="ECO:0000256" key="2">
    <source>
        <dbReference type="ARBA" id="ARBA00022840"/>
    </source>
</evidence>
<dbReference type="SUPFAM" id="SSF46689">
    <property type="entry name" value="Homeodomain-like"/>
    <property type="match status" value="1"/>
</dbReference>
<protein>
    <submittedName>
        <fullName evidence="6">Sigma 54-interacting transcriptional regulator</fullName>
    </submittedName>
</protein>
<keyword evidence="4" id="KW-0804">Transcription</keyword>
<dbReference type="Pfam" id="PF00158">
    <property type="entry name" value="Sigma54_activat"/>
    <property type="match status" value="1"/>
</dbReference>
<dbReference type="FunFam" id="3.40.50.300:FF:000006">
    <property type="entry name" value="DNA-binding transcriptional regulator NtrC"/>
    <property type="match status" value="1"/>
</dbReference>
<dbReference type="InterPro" id="IPR058031">
    <property type="entry name" value="AAA_lid_NorR"/>
</dbReference>
<comment type="caution">
    <text evidence="6">The sequence shown here is derived from an EMBL/GenBank/DDBJ whole genome shotgun (WGS) entry which is preliminary data.</text>
</comment>
<dbReference type="GO" id="GO:0005524">
    <property type="term" value="F:ATP binding"/>
    <property type="evidence" value="ECO:0007669"/>
    <property type="project" value="UniProtKB-KW"/>
</dbReference>
<name>A0AAE3R936_9BACT</name>
<dbReference type="PROSITE" id="PS50045">
    <property type="entry name" value="SIGMA54_INTERACT_4"/>
    <property type="match status" value="1"/>
</dbReference>
<dbReference type="InterPro" id="IPR009057">
    <property type="entry name" value="Homeodomain-like_sf"/>
</dbReference>
<dbReference type="SUPFAM" id="SSF55781">
    <property type="entry name" value="GAF domain-like"/>
    <property type="match status" value="2"/>
</dbReference>
<dbReference type="PANTHER" id="PTHR32071:SF123">
    <property type="entry name" value="DNA-BINDING TRANSCRIPTIONAL ACTIVATOR HYFR-RELATED"/>
    <property type="match status" value="1"/>
</dbReference>
<dbReference type="PANTHER" id="PTHR32071">
    <property type="entry name" value="TRANSCRIPTIONAL REGULATORY PROTEIN"/>
    <property type="match status" value="1"/>
</dbReference>
<keyword evidence="2" id="KW-0067">ATP-binding</keyword>
<dbReference type="PROSITE" id="PS00688">
    <property type="entry name" value="SIGMA54_INTERACT_3"/>
    <property type="match status" value="1"/>
</dbReference>
<dbReference type="AlphaFoldDB" id="A0AAE3R936"/>
<dbReference type="PROSITE" id="PS00675">
    <property type="entry name" value="SIGMA54_INTERACT_1"/>
    <property type="match status" value="1"/>
</dbReference>
<evidence type="ECO:0000313" key="7">
    <source>
        <dbReference type="Proteomes" id="UP001232063"/>
    </source>
</evidence>
<sequence length="716" mass="81492">MKEKAISLTDGSELSIASESHIRKREVLKIQLPKEVSASFLLRFSQDMAAVQSKREFVATMHSYLKQLLSYEDFLVCTLIDGNTRHRTFFYSVSAESNEGYPIEDGFFPIVLRAQQILQFDLEEIHQTGQVVPSYIKNKYQKGINLIVTVPLRVRKEEVGVLFLLCKDTNKLDPTVLNLLQAMSYSIAFTVAGILASEEIERREREKRLLLSFSQEIAAIRSKKDLLEVATQQLKEMFFCKDATIYSIPEIFNQKLAHISSVDSECILARILESEKPVIFSVHELNAKDKLSDYGHSLVREGVDGCMAMRLIYGNRRMGIITLLAENKKIFQEEQYGLMISIAAQLAGMLANIMANERIENQLVEICRYKEQLEENIYLQLEENIYLQQEANTICKFSEIIGNSAQMQQVYTLVSQVADSTATVLLLGESGTGKEMIAKAIHTASSRRDKQIIKVNCAALPLTLIESELFGHEKGSFTGAVNRRIGKFEQANQSTIFLDEVGELPPEVQVKLLRVLQEKEIERIGGDATIKVDVRIIAATNRNLEKEVAEGRFRLDLYYRLNVFPITLPPLRERREDIPLLAEYFMARYAKKAGKRITGIAKKVIESMVFYPWPGNVRELEHMMERTVLLTNDFVIKQMDLPRIMPEATGINTDFTQIKPLQEIEREYILHVVKVCNGRISGPHGAAIRLGLPSTTLLSKMQKLGIRKEHFVEEQR</sequence>
<dbReference type="Gene3D" id="1.10.8.60">
    <property type="match status" value="1"/>
</dbReference>
<evidence type="ECO:0000259" key="5">
    <source>
        <dbReference type="PROSITE" id="PS50045"/>
    </source>
</evidence>
<dbReference type="Gene3D" id="3.30.450.40">
    <property type="match status" value="2"/>
</dbReference>
<keyword evidence="7" id="KW-1185">Reference proteome</keyword>
<dbReference type="SUPFAM" id="SSF52540">
    <property type="entry name" value="P-loop containing nucleoside triphosphate hydrolases"/>
    <property type="match status" value="1"/>
</dbReference>
<dbReference type="InterPro" id="IPR029016">
    <property type="entry name" value="GAF-like_dom_sf"/>
</dbReference>
<dbReference type="Gene3D" id="1.10.10.60">
    <property type="entry name" value="Homeodomain-like"/>
    <property type="match status" value="1"/>
</dbReference>
<gene>
    <name evidence="6" type="ORF">QNI22_23885</name>
</gene>
<dbReference type="RefSeq" id="WP_314514350.1">
    <property type="nucleotide sequence ID" value="NZ_JASJOU010000009.1"/>
</dbReference>
<evidence type="ECO:0000256" key="1">
    <source>
        <dbReference type="ARBA" id="ARBA00022741"/>
    </source>
</evidence>
<dbReference type="InterPro" id="IPR027417">
    <property type="entry name" value="P-loop_NTPase"/>
</dbReference>